<protein>
    <submittedName>
        <fullName evidence="3">Uncharacterized protein</fullName>
    </submittedName>
</protein>
<reference evidence="2" key="2">
    <citation type="submission" date="2020-08" db="EMBL/GenBank/DDBJ databases">
        <authorList>
            <person name="Shumante A."/>
            <person name="Zimin A.V."/>
            <person name="Puiu D."/>
            <person name="Salzberg S.L."/>
        </authorList>
    </citation>
    <scope>NUCLEOTIDE SEQUENCE</scope>
    <source>
        <strain evidence="2">WC2-LM</strain>
        <tissue evidence="2">Liver</tissue>
    </source>
</reference>
<dbReference type="AlphaFoldDB" id="A0A5E4AD39"/>
<proteinExistence type="predicted"/>
<name>A0A5E4AD39_MARMO</name>
<dbReference type="EMBL" id="CABDUW010000045">
    <property type="protein sequence ID" value="VTJ55078.1"/>
    <property type="molecule type" value="Genomic_DNA"/>
</dbReference>
<gene>
    <name evidence="2" type="ORF">GHT09_000735</name>
    <name evidence="3" type="ORF">MONAX_5E041505</name>
</gene>
<evidence type="ECO:0000313" key="3">
    <source>
        <dbReference type="EMBL" id="VTJ55078.1"/>
    </source>
</evidence>
<dbReference type="EMBL" id="WJEC01000026">
    <property type="protein sequence ID" value="KAF7486775.1"/>
    <property type="molecule type" value="Genomic_DNA"/>
</dbReference>
<dbReference type="Proteomes" id="UP000662637">
    <property type="component" value="Unassembled WGS sequence"/>
</dbReference>
<feature type="compositionally biased region" description="Basic and acidic residues" evidence="1">
    <location>
        <begin position="9"/>
        <end position="23"/>
    </location>
</feature>
<feature type="region of interest" description="Disordered" evidence="1">
    <location>
        <begin position="1"/>
        <end position="24"/>
    </location>
</feature>
<organism evidence="3">
    <name type="scientific">Marmota monax</name>
    <name type="common">Woodchuck</name>
    <dbReference type="NCBI Taxonomy" id="9995"/>
    <lineage>
        <taxon>Eukaryota</taxon>
        <taxon>Metazoa</taxon>
        <taxon>Chordata</taxon>
        <taxon>Craniata</taxon>
        <taxon>Vertebrata</taxon>
        <taxon>Euteleostomi</taxon>
        <taxon>Mammalia</taxon>
        <taxon>Eutheria</taxon>
        <taxon>Euarchontoglires</taxon>
        <taxon>Glires</taxon>
        <taxon>Rodentia</taxon>
        <taxon>Sciuromorpha</taxon>
        <taxon>Sciuridae</taxon>
        <taxon>Xerinae</taxon>
        <taxon>Marmotini</taxon>
        <taxon>Marmota</taxon>
    </lineage>
</organism>
<accession>A0A5E4AD39</accession>
<sequence length="121" mass="13428">MSSSASRGHWRDVEPSGSERKQDSVLFTTYSTPWRRQDGWMMDGWMDGRLPNSQVVTDGTWWCGCPEDFGNAPHVLSCFLSGVAHHGLFTAEAKGEDRQGGQRGRSQSLCRTAFGLSTVED</sequence>
<evidence type="ECO:0000313" key="2">
    <source>
        <dbReference type="EMBL" id="KAF7486775.1"/>
    </source>
</evidence>
<evidence type="ECO:0000256" key="1">
    <source>
        <dbReference type="SAM" id="MobiDB-lite"/>
    </source>
</evidence>
<reference evidence="3" key="1">
    <citation type="submission" date="2019-04" db="EMBL/GenBank/DDBJ databases">
        <authorList>
            <person name="Alioto T."/>
            <person name="Alioto T."/>
        </authorList>
    </citation>
    <scope>NUCLEOTIDE SEQUENCE [LARGE SCALE GENOMIC DNA]</scope>
</reference>